<reference evidence="1 2" key="1">
    <citation type="journal article" date="2022" name="Hortic Res">
        <title>A haplotype resolved chromosomal level avocado genome allows analysis of novel avocado genes.</title>
        <authorList>
            <person name="Nath O."/>
            <person name="Fletcher S.J."/>
            <person name="Hayward A."/>
            <person name="Shaw L.M."/>
            <person name="Masouleh A.K."/>
            <person name="Furtado A."/>
            <person name="Henry R.J."/>
            <person name="Mitter N."/>
        </authorList>
    </citation>
    <scope>NUCLEOTIDE SEQUENCE [LARGE SCALE GENOMIC DNA]</scope>
    <source>
        <strain evidence="2">cv. Hass</strain>
    </source>
</reference>
<keyword evidence="2" id="KW-1185">Reference proteome</keyword>
<comment type="caution">
    <text evidence="1">The sequence shown here is derived from an EMBL/GenBank/DDBJ whole genome shotgun (WGS) entry which is preliminary data.</text>
</comment>
<gene>
    <name evidence="1" type="ORF">MRB53_003527</name>
</gene>
<sequence>MIMELFPEDAEGEEEYGKCRKHPSSTRAGVCPVCLTNRLILLCPDCAHLRPCACLHPSTDSSSSSSSSSSSFSYPPFSKSGASVGSVARMSFLIESEPAFRRSRSAAFPFIRAAKSGYKSAGNLPPPPPEPWNSSSSSASFWSFLKAAKTKRRAEDGKKSSSATKKQMQRSRSVGFSCYSDPKKEISGRDVRLKALWGWRLPSPIKIFGYPKTMKVVHDRATLIRV</sequence>
<evidence type="ECO:0000313" key="2">
    <source>
        <dbReference type="Proteomes" id="UP001234297"/>
    </source>
</evidence>
<accession>A0ACC2MZ92</accession>
<dbReference type="EMBL" id="CM056809">
    <property type="protein sequence ID" value="KAJ8650504.1"/>
    <property type="molecule type" value="Genomic_DNA"/>
</dbReference>
<dbReference type="Proteomes" id="UP001234297">
    <property type="component" value="Chromosome 1"/>
</dbReference>
<proteinExistence type="predicted"/>
<name>A0ACC2MZ92_PERAE</name>
<organism evidence="1 2">
    <name type="scientific">Persea americana</name>
    <name type="common">Avocado</name>
    <dbReference type="NCBI Taxonomy" id="3435"/>
    <lineage>
        <taxon>Eukaryota</taxon>
        <taxon>Viridiplantae</taxon>
        <taxon>Streptophyta</taxon>
        <taxon>Embryophyta</taxon>
        <taxon>Tracheophyta</taxon>
        <taxon>Spermatophyta</taxon>
        <taxon>Magnoliopsida</taxon>
        <taxon>Magnoliidae</taxon>
        <taxon>Laurales</taxon>
        <taxon>Lauraceae</taxon>
        <taxon>Persea</taxon>
    </lineage>
</organism>
<evidence type="ECO:0000313" key="1">
    <source>
        <dbReference type="EMBL" id="KAJ8650504.1"/>
    </source>
</evidence>
<protein>
    <submittedName>
        <fullName evidence="1">Uncharacterized protein</fullName>
    </submittedName>
</protein>